<keyword evidence="3" id="KW-1185">Reference proteome</keyword>
<dbReference type="AlphaFoldDB" id="A0AAD2G051"/>
<sequence length="245" mass="27474">MMIQKRLFLTLLVLVCCLTPSWSKKDYNAPHGHQGLLKSYEPGPFDLVLNKKELDTLGSGKPVMKQPPPKEGELGGGAICVQDVDAPKEAVWAQILDLDSYKSKVPKLNECKNYFVNKMKDGTFSIKTKMVVGIIPGYSYTSFYDHKYSPEKDSVTWRLDYDKTSDFDDVSGHWHLEDHPDKPDCTRVFYACDVMLKGAVPKPIANYLSKSALKTATGWVKKESEKNPTGKVPKIFESSAAFAKK</sequence>
<evidence type="ECO:0000256" key="1">
    <source>
        <dbReference type="SAM" id="SignalP"/>
    </source>
</evidence>
<evidence type="ECO:0008006" key="4">
    <source>
        <dbReference type="Google" id="ProtNLM"/>
    </source>
</evidence>
<evidence type="ECO:0000313" key="3">
    <source>
        <dbReference type="Proteomes" id="UP001295423"/>
    </source>
</evidence>
<dbReference type="InterPro" id="IPR023393">
    <property type="entry name" value="START-like_dom_sf"/>
</dbReference>
<dbReference type="Gene3D" id="3.30.530.20">
    <property type="match status" value="1"/>
</dbReference>
<protein>
    <recommendedName>
        <fullName evidence="4">Coenzyme Q-binding protein COQ10 START domain-containing protein</fullName>
    </recommendedName>
</protein>
<dbReference type="EMBL" id="CAKOGP040001980">
    <property type="protein sequence ID" value="CAJ1958918.1"/>
    <property type="molecule type" value="Genomic_DNA"/>
</dbReference>
<name>A0AAD2G051_9STRA</name>
<proteinExistence type="predicted"/>
<evidence type="ECO:0000313" key="2">
    <source>
        <dbReference type="EMBL" id="CAJ1958918.1"/>
    </source>
</evidence>
<gene>
    <name evidence="2" type="ORF">CYCCA115_LOCUS17417</name>
</gene>
<dbReference type="SUPFAM" id="SSF55961">
    <property type="entry name" value="Bet v1-like"/>
    <property type="match status" value="1"/>
</dbReference>
<organism evidence="2 3">
    <name type="scientific">Cylindrotheca closterium</name>
    <dbReference type="NCBI Taxonomy" id="2856"/>
    <lineage>
        <taxon>Eukaryota</taxon>
        <taxon>Sar</taxon>
        <taxon>Stramenopiles</taxon>
        <taxon>Ochrophyta</taxon>
        <taxon>Bacillariophyta</taxon>
        <taxon>Bacillariophyceae</taxon>
        <taxon>Bacillariophycidae</taxon>
        <taxon>Bacillariales</taxon>
        <taxon>Bacillariaceae</taxon>
        <taxon>Cylindrotheca</taxon>
    </lineage>
</organism>
<feature type="signal peptide" evidence="1">
    <location>
        <begin position="1"/>
        <end position="23"/>
    </location>
</feature>
<feature type="chain" id="PRO_5041973528" description="Coenzyme Q-binding protein COQ10 START domain-containing protein" evidence="1">
    <location>
        <begin position="24"/>
        <end position="245"/>
    </location>
</feature>
<accession>A0AAD2G051</accession>
<comment type="caution">
    <text evidence="2">The sequence shown here is derived from an EMBL/GenBank/DDBJ whole genome shotgun (WGS) entry which is preliminary data.</text>
</comment>
<keyword evidence="1" id="KW-0732">Signal</keyword>
<reference evidence="2" key="1">
    <citation type="submission" date="2023-08" db="EMBL/GenBank/DDBJ databases">
        <authorList>
            <person name="Audoor S."/>
            <person name="Bilcke G."/>
        </authorList>
    </citation>
    <scope>NUCLEOTIDE SEQUENCE</scope>
</reference>
<dbReference type="Proteomes" id="UP001295423">
    <property type="component" value="Unassembled WGS sequence"/>
</dbReference>